<evidence type="ECO:0000313" key="3">
    <source>
        <dbReference type="EMBL" id="RED52736.1"/>
    </source>
</evidence>
<sequence length="28" mass="3191">MPSFYFSSSPCIKPDVKFSLIRLSDVLL</sequence>
<reference evidence="1 5" key="1">
    <citation type="submission" date="2018-07" db="EMBL/GenBank/DDBJ databases">
        <title>Genomic Encyclopedia of Type Strains, Phase III (KMG-III): the genomes of soil and plant-associated and newly described type strains.</title>
        <authorList>
            <person name="Whitman W."/>
        </authorList>
    </citation>
    <scope>NUCLEOTIDE SEQUENCE [LARGE SCALE GENOMIC DNA]</scope>
    <source>
        <strain evidence="1 5">CECT 8236</strain>
    </source>
</reference>
<feature type="non-terminal residue" evidence="1">
    <location>
        <position position="28"/>
    </location>
</feature>
<gene>
    <name evidence="4" type="ORF">DFP95_1011</name>
    <name evidence="3" type="ORF">DFP95_1311</name>
    <name evidence="2" type="ORF">DFP95_13414</name>
    <name evidence="1" type="ORF">DFP95_1441</name>
</gene>
<keyword evidence="5" id="KW-1185">Reference proteome</keyword>
<proteinExistence type="predicted"/>
<dbReference type="EMBL" id="QRDY01000001">
    <property type="protein sequence ID" value="RED65514.1"/>
    <property type="molecule type" value="Genomic_DNA"/>
</dbReference>
<dbReference type="Proteomes" id="UP000256869">
    <property type="component" value="Unassembled WGS sequence"/>
</dbReference>
<evidence type="ECO:0000313" key="4">
    <source>
        <dbReference type="EMBL" id="RED65514.1"/>
    </source>
</evidence>
<dbReference type="EMBL" id="QRDY01000044">
    <property type="protein sequence ID" value="RED51169.1"/>
    <property type="molecule type" value="Genomic_DNA"/>
</dbReference>
<organism evidence="1 5">
    <name type="scientific">Cohnella lupini</name>
    <dbReference type="NCBI Taxonomy" id="1294267"/>
    <lineage>
        <taxon>Bacteria</taxon>
        <taxon>Bacillati</taxon>
        <taxon>Bacillota</taxon>
        <taxon>Bacilli</taxon>
        <taxon>Bacillales</taxon>
        <taxon>Paenibacillaceae</taxon>
        <taxon>Cohnella</taxon>
    </lineage>
</organism>
<protein>
    <submittedName>
        <fullName evidence="1">Uncharacterized protein</fullName>
    </submittedName>
</protein>
<dbReference type="AlphaFoldDB" id="A0A3D9HNX0"/>
<comment type="caution">
    <text evidence="1">The sequence shown here is derived from an EMBL/GenBank/DDBJ whole genome shotgun (WGS) entry which is preliminary data.</text>
</comment>
<evidence type="ECO:0000313" key="2">
    <source>
        <dbReference type="EMBL" id="RED52572.1"/>
    </source>
</evidence>
<evidence type="ECO:0000313" key="1">
    <source>
        <dbReference type="EMBL" id="RED51169.1"/>
    </source>
</evidence>
<dbReference type="EMBL" id="QRDY01000031">
    <property type="protein sequence ID" value="RED52736.1"/>
    <property type="molecule type" value="Genomic_DNA"/>
</dbReference>
<name>A0A3D9HNX0_9BACL</name>
<evidence type="ECO:0000313" key="5">
    <source>
        <dbReference type="Proteomes" id="UP000256869"/>
    </source>
</evidence>
<dbReference type="EMBL" id="QRDY01000034">
    <property type="protein sequence ID" value="RED52572.1"/>
    <property type="molecule type" value="Genomic_DNA"/>
</dbReference>
<accession>A0A3D9HNX0</accession>